<evidence type="ECO:0000313" key="2">
    <source>
        <dbReference type="EMBL" id="GEM90247.1"/>
    </source>
</evidence>
<proteinExistence type="predicted"/>
<name>A0A511RMB9_9DEIN</name>
<dbReference type="Pfam" id="PF00583">
    <property type="entry name" value="Acetyltransf_1"/>
    <property type="match status" value="1"/>
</dbReference>
<accession>A0A511RMB9</accession>
<organism evidence="2 3">
    <name type="scientific">Oceanithermus desulfurans NBRC 100063</name>
    <dbReference type="NCBI Taxonomy" id="1227550"/>
    <lineage>
        <taxon>Bacteria</taxon>
        <taxon>Thermotogati</taxon>
        <taxon>Deinococcota</taxon>
        <taxon>Deinococci</taxon>
        <taxon>Thermales</taxon>
        <taxon>Thermaceae</taxon>
        <taxon>Oceanithermus</taxon>
    </lineage>
</organism>
<dbReference type="InterPro" id="IPR000182">
    <property type="entry name" value="GNAT_dom"/>
</dbReference>
<protein>
    <submittedName>
        <fullName evidence="2">N-acetyltransferase</fullName>
    </submittedName>
</protein>
<dbReference type="RefSeq" id="WP_147147829.1">
    <property type="nucleotide sequence ID" value="NZ_BJXN01000011.1"/>
</dbReference>
<reference evidence="2 3" key="1">
    <citation type="submission" date="2019-07" db="EMBL/GenBank/DDBJ databases">
        <title>Whole genome shotgun sequence of Oceanithermus desulfurans NBRC 100063.</title>
        <authorList>
            <person name="Hosoyama A."/>
            <person name="Uohara A."/>
            <person name="Ohji S."/>
            <person name="Ichikawa N."/>
        </authorList>
    </citation>
    <scope>NUCLEOTIDE SEQUENCE [LARGE SCALE GENOMIC DNA]</scope>
    <source>
        <strain evidence="2 3">NBRC 100063</strain>
    </source>
</reference>
<dbReference type="Gene3D" id="3.40.630.30">
    <property type="match status" value="1"/>
</dbReference>
<evidence type="ECO:0000313" key="3">
    <source>
        <dbReference type="Proteomes" id="UP000321827"/>
    </source>
</evidence>
<gene>
    <name evidence="2" type="ORF">ODE01S_16810</name>
</gene>
<dbReference type="GO" id="GO:0016747">
    <property type="term" value="F:acyltransferase activity, transferring groups other than amino-acyl groups"/>
    <property type="evidence" value="ECO:0007669"/>
    <property type="project" value="InterPro"/>
</dbReference>
<dbReference type="PROSITE" id="PS51186">
    <property type="entry name" value="GNAT"/>
    <property type="match status" value="1"/>
</dbReference>
<dbReference type="CDD" id="cd04301">
    <property type="entry name" value="NAT_SF"/>
    <property type="match status" value="1"/>
</dbReference>
<dbReference type="Proteomes" id="UP000321827">
    <property type="component" value="Unassembled WGS sequence"/>
</dbReference>
<keyword evidence="2" id="KW-0808">Transferase</keyword>
<evidence type="ECO:0000259" key="1">
    <source>
        <dbReference type="PROSITE" id="PS51186"/>
    </source>
</evidence>
<comment type="caution">
    <text evidence="2">The sequence shown here is derived from an EMBL/GenBank/DDBJ whole genome shotgun (WGS) entry which is preliminary data.</text>
</comment>
<dbReference type="EMBL" id="BJXN01000011">
    <property type="protein sequence ID" value="GEM90247.1"/>
    <property type="molecule type" value="Genomic_DNA"/>
</dbReference>
<dbReference type="InterPro" id="IPR016181">
    <property type="entry name" value="Acyl_CoA_acyltransferase"/>
</dbReference>
<dbReference type="OrthoDB" id="9782266at2"/>
<dbReference type="SUPFAM" id="SSF55729">
    <property type="entry name" value="Acyl-CoA N-acyltransferases (Nat)"/>
    <property type="match status" value="1"/>
</dbReference>
<feature type="domain" description="N-acetyltransferase" evidence="1">
    <location>
        <begin position="7"/>
        <end position="157"/>
    </location>
</feature>
<sequence length="157" mass="17715">MMPTRAVELQPVGAGDAPRIHSVYRASPRHFERIGIEVPALPDVEREVEAILADPARRAYLVNHEGRTVGYLDFKRRYPGEDEATVTLILIAEPHQGRGFGRAAIEDLESLLAHESRRLYAAVYGHNPGAVAFWKKLGYRYLKDGGPTLSWYYKRLS</sequence>
<dbReference type="AlphaFoldDB" id="A0A511RMB9"/>